<dbReference type="InterPro" id="IPR051050">
    <property type="entry name" value="Lipid_II_flippase_MurJ/MviN"/>
</dbReference>
<evidence type="ECO:0000256" key="5">
    <source>
        <dbReference type="ARBA" id="ARBA00022984"/>
    </source>
</evidence>
<evidence type="ECO:0000256" key="4">
    <source>
        <dbReference type="ARBA" id="ARBA00022960"/>
    </source>
</evidence>
<evidence type="ECO:0000256" key="9">
    <source>
        <dbReference type="ARBA" id="ARBA00061532"/>
    </source>
</evidence>
<name>A0ABX1IEC3_9GAMM</name>
<feature type="transmembrane region" description="Helical" evidence="10">
    <location>
        <begin position="384"/>
        <end position="404"/>
    </location>
</feature>
<feature type="transmembrane region" description="Helical" evidence="10">
    <location>
        <begin position="234"/>
        <end position="255"/>
    </location>
</feature>
<keyword evidence="7 10" id="KW-0472">Membrane</keyword>
<comment type="function">
    <text evidence="8 10 11">Involved in peptidoglycan biosynthesis. Transports lipid-linked peptidoglycan precursors from the inner to the outer leaflet of the cytoplasmic membrane.</text>
</comment>
<comment type="pathway">
    <text evidence="10">Cell wall biogenesis; peptidoglycan biosynthesis.</text>
</comment>
<keyword evidence="2 10" id="KW-1003">Cell membrane</keyword>
<dbReference type="EMBL" id="JAAXKX010000029">
    <property type="protein sequence ID" value="NKN34497.1"/>
    <property type="molecule type" value="Genomic_DNA"/>
</dbReference>
<evidence type="ECO:0000256" key="6">
    <source>
        <dbReference type="ARBA" id="ARBA00022989"/>
    </source>
</evidence>
<feature type="transmembrane region" description="Helical" evidence="10">
    <location>
        <begin position="479"/>
        <end position="501"/>
    </location>
</feature>
<feature type="transmembrane region" description="Helical" evidence="10">
    <location>
        <begin position="135"/>
        <end position="154"/>
    </location>
</feature>
<keyword evidence="10 11" id="KW-0961">Cell wall biogenesis/degradation</keyword>
<keyword evidence="10" id="KW-0997">Cell inner membrane</keyword>
<evidence type="ECO:0000256" key="11">
    <source>
        <dbReference type="PIRNR" id="PIRNR002869"/>
    </source>
</evidence>
<sequence>MPSLSGSALVVGGNTLLSRILGFVRDLVIARAFGADAATDAFFVAFKIPNFLRRLFAEGAFAAALVPALEERRRHDGHAGLTRLVDELSGTLGLILLAFTALTVLCAPLLILLFAPGFVEQPAQRTLTIELLRLTLPYVLLISLTALAGAILNSHERFAIPAFTPALLNLAMVASAVLLAPHLERPIFALAWGVLLGGLAQLALQLPALARLGLLPRPRLALDSPVVRRILRRIGPALLGVSVVQLSLLLDTLLASFLTSGSISWLYYAERLMEFPLGLLAAALGVVILPRLTRGSGAASARRFSATLDWGLRWTLLLGLPAAVGLALLAEGLIATLFQSGAFTATDVTLAAQALSAYALGLLAFIAIKVLAPGCYARHDTRTPVRVALIALGTNLGLDLALMGPLGHTGLALATTLAALLNALLLLHALRRDGSYRPRPGWPALGAAVLGASLAMAGTLHWALGTLDWGALAPWDRAWHLGGAVLGGATLYVVLVLLAGVRPRHLAAPERRRPAD</sequence>
<evidence type="ECO:0000256" key="1">
    <source>
        <dbReference type="ARBA" id="ARBA00004651"/>
    </source>
</evidence>
<feature type="transmembrane region" description="Helical" evidence="10">
    <location>
        <begin position="350"/>
        <end position="372"/>
    </location>
</feature>
<feature type="transmembrane region" description="Helical" evidence="10">
    <location>
        <begin position="189"/>
        <end position="214"/>
    </location>
</feature>
<feature type="transmembrane region" description="Helical" evidence="10">
    <location>
        <begin position="166"/>
        <end position="183"/>
    </location>
</feature>
<protein>
    <recommendedName>
        <fullName evidence="10">Probable lipid II flippase MurJ</fullName>
    </recommendedName>
</protein>
<comment type="caution">
    <text evidence="12">The sequence shown here is derived from an EMBL/GenBank/DDBJ whole genome shotgun (WGS) entry which is preliminary data.</text>
</comment>
<dbReference type="InterPro" id="IPR004268">
    <property type="entry name" value="MurJ"/>
</dbReference>
<dbReference type="CDD" id="cd13123">
    <property type="entry name" value="MATE_MurJ_like"/>
    <property type="match status" value="1"/>
</dbReference>
<dbReference type="RefSeq" id="WP_168670871.1">
    <property type="nucleotide sequence ID" value="NZ_JAAXKX010000029.1"/>
</dbReference>
<feature type="transmembrane region" description="Helical" evidence="10">
    <location>
        <begin position="90"/>
        <end position="115"/>
    </location>
</feature>
<keyword evidence="3 10" id="KW-0812">Transmembrane</keyword>
<dbReference type="Pfam" id="PF03023">
    <property type="entry name" value="MurJ"/>
    <property type="match status" value="1"/>
</dbReference>
<comment type="similarity">
    <text evidence="9 10 11">Belongs to the MurJ/MviN family.</text>
</comment>
<feature type="transmembrane region" description="Helical" evidence="10">
    <location>
        <begin position="410"/>
        <end position="430"/>
    </location>
</feature>
<evidence type="ECO:0000256" key="3">
    <source>
        <dbReference type="ARBA" id="ARBA00022692"/>
    </source>
</evidence>
<dbReference type="PANTHER" id="PTHR47019">
    <property type="entry name" value="LIPID II FLIPPASE MURJ"/>
    <property type="match status" value="1"/>
</dbReference>
<dbReference type="PIRSF" id="PIRSF002869">
    <property type="entry name" value="MviN"/>
    <property type="match status" value="1"/>
</dbReference>
<keyword evidence="5 10" id="KW-0573">Peptidoglycan synthesis</keyword>
<evidence type="ECO:0000256" key="7">
    <source>
        <dbReference type="ARBA" id="ARBA00023136"/>
    </source>
</evidence>
<evidence type="ECO:0000313" key="13">
    <source>
        <dbReference type="Proteomes" id="UP000740754"/>
    </source>
</evidence>
<dbReference type="PRINTS" id="PR01806">
    <property type="entry name" value="VIRFACTRMVIN"/>
</dbReference>
<evidence type="ECO:0000256" key="8">
    <source>
        <dbReference type="ARBA" id="ARBA00060041"/>
    </source>
</evidence>
<keyword evidence="4 10" id="KW-0133">Cell shape</keyword>
<proteinExistence type="inferred from homology"/>
<feature type="transmembrane region" description="Helical" evidence="10">
    <location>
        <begin position="314"/>
        <end position="338"/>
    </location>
</feature>
<dbReference type="HAMAP" id="MF_02078">
    <property type="entry name" value="MurJ_MviN"/>
    <property type="match status" value="1"/>
</dbReference>
<feature type="transmembrane region" description="Helical" evidence="10">
    <location>
        <begin position="275"/>
        <end position="293"/>
    </location>
</feature>
<dbReference type="NCBIfam" id="TIGR01695">
    <property type="entry name" value="murJ_mviN"/>
    <property type="match status" value="1"/>
</dbReference>
<evidence type="ECO:0000313" key="12">
    <source>
        <dbReference type="EMBL" id="NKN34497.1"/>
    </source>
</evidence>
<keyword evidence="10 11" id="KW-0813">Transport</keyword>
<dbReference type="PANTHER" id="PTHR47019:SF1">
    <property type="entry name" value="LIPID II FLIPPASE MURJ"/>
    <property type="match status" value="1"/>
</dbReference>
<reference evidence="12 13" key="1">
    <citation type="submission" date="2020-04" db="EMBL/GenBank/DDBJ databases">
        <title>Draft Whole-Genome sequence of Marichromatium bheemlicum DSM 18632, type strain.</title>
        <authorList>
            <person name="Kyndt J.A."/>
            <person name="Meyer T.E."/>
        </authorList>
    </citation>
    <scope>NUCLEOTIDE SEQUENCE [LARGE SCALE GENOMIC DNA]</scope>
    <source>
        <strain evidence="12 13">DSM 18632</strain>
    </source>
</reference>
<comment type="subcellular location">
    <subcellularLocation>
        <location evidence="10">Cell inner membrane</location>
        <topology evidence="10">Multi-pass membrane protein</topology>
    </subcellularLocation>
    <subcellularLocation>
        <location evidence="1">Cell membrane</location>
        <topology evidence="1">Multi-pass membrane protein</topology>
    </subcellularLocation>
</comment>
<evidence type="ECO:0000256" key="10">
    <source>
        <dbReference type="HAMAP-Rule" id="MF_02078"/>
    </source>
</evidence>
<evidence type="ECO:0000256" key="2">
    <source>
        <dbReference type="ARBA" id="ARBA00022475"/>
    </source>
</evidence>
<accession>A0ABX1IEC3</accession>
<dbReference type="Proteomes" id="UP000740754">
    <property type="component" value="Unassembled WGS sequence"/>
</dbReference>
<organism evidence="12 13">
    <name type="scientific">Marichromatium bheemlicum</name>
    <dbReference type="NCBI Taxonomy" id="365339"/>
    <lineage>
        <taxon>Bacteria</taxon>
        <taxon>Pseudomonadati</taxon>
        <taxon>Pseudomonadota</taxon>
        <taxon>Gammaproteobacteria</taxon>
        <taxon>Chromatiales</taxon>
        <taxon>Chromatiaceae</taxon>
        <taxon>Marichromatium</taxon>
    </lineage>
</organism>
<feature type="transmembrane region" description="Helical" evidence="10">
    <location>
        <begin position="442"/>
        <end position="464"/>
    </location>
</feature>
<gene>
    <name evidence="10 12" type="primary">murJ</name>
    <name evidence="12" type="ORF">HF203_14850</name>
</gene>
<keyword evidence="6 10" id="KW-1133">Transmembrane helix</keyword>
<keyword evidence="13" id="KW-1185">Reference proteome</keyword>